<feature type="domain" description="CheW-like" evidence="9">
    <location>
        <begin position="535"/>
        <end position="676"/>
    </location>
</feature>
<dbReference type="PROSITE" id="PS50894">
    <property type="entry name" value="HPT"/>
    <property type="match status" value="1"/>
</dbReference>
<dbReference type="GO" id="GO:0000155">
    <property type="term" value="F:phosphorelay sensor kinase activity"/>
    <property type="evidence" value="ECO:0007669"/>
    <property type="project" value="InterPro"/>
</dbReference>
<feature type="compositionally biased region" description="Polar residues" evidence="7">
    <location>
        <begin position="137"/>
        <end position="150"/>
    </location>
</feature>
<evidence type="ECO:0000313" key="12">
    <source>
        <dbReference type="Proteomes" id="UP000315003"/>
    </source>
</evidence>
<name>A0A517SNV4_9BACT</name>
<dbReference type="PRINTS" id="PR00344">
    <property type="entry name" value="BCTRLSENSOR"/>
</dbReference>
<feature type="domain" description="HPt" evidence="10">
    <location>
        <begin position="4"/>
        <end position="108"/>
    </location>
</feature>
<evidence type="ECO:0000256" key="5">
    <source>
        <dbReference type="ARBA" id="ARBA00022777"/>
    </source>
</evidence>
<dbReference type="PANTHER" id="PTHR43395">
    <property type="entry name" value="SENSOR HISTIDINE KINASE CHEA"/>
    <property type="match status" value="1"/>
</dbReference>
<dbReference type="InterPro" id="IPR036890">
    <property type="entry name" value="HATPase_C_sf"/>
</dbReference>
<dbReference type="FunFam" id="3.30.565.10:FF:000016">
    <property type="entry name" value="Chemotaxis protein CheA, putative"/>
    <property type="match status" value="1"/>
</dbReference>
<evidence type="ECO:0000256" key="2">
    <source>
        <dbReference type="ARBA" id="ARBA00012438"/>
    </source>
</evidence>
<keyword evidence="12" id="KW-1185">Reference proteome</keyword>
<dbReference type="PANTHER" id="PTHR43395:SF1">
    <property type="entry name" value="CHEMOTAXIS PROTEIN CHEA"/>
    <property type="match status" value="1"/>
</dbReference>
<dbReference type="InterPro" id="IPR002545">
    <property type="entry name" value="CheW-lke_dom"/>
</dbReference>
<dbReference type="SUPFAM" id="SSF47384">
    <property type="entry name" value="Homodimeric domain of signal transducing histidine kinase"/>
    <property type="match status" value="1"/>
</dbReference>
<evidence type="ECO:0000256" key="3">
    <source>
        <dbReference type="ARBA" id="ARBA00022553"/>
    </source>
</evidence>
<dbReference type="InterPro" id="IPR036097">
    <property type="entry name" value="HisK_dim/P_sf"/>
</dbReference>
<keyword evidence="5" id="KW-0418">Kinase</keyword>
<dbReference type="SMART" id="SM00260">
    <property type="entry name" value="CheW"/>
    <property type="match status" value="1"/>
</dbReference>
<evidence type="ECO:0000256" key="6">
    <source>
        <dbReference type="PROSITE-ProRule" id="PRU00110"/>
    </source>
</evidence>
<dbReference type="InterPro" id="IPR036641">
    <property type="entry name" value="HPT_dom_sf"/>
</dbReference>
<dbReference type="SUPFAM" id="SSF47226">
    <property type="entry name" value="Histidine-containing phosphotransfer domain, HPT domain"/>
    <property type="match status" value="1"/>
</dbReference>
<dbReference type="SMART" id="SM00073">
    <property type="entry name" value="HPT"/>
    <property type="match status" value="1"/>
</dbReference>
<dbReference type="CDD" id="cd00088">
    <property type="entry name" value="HPT"/>
    <property type="match status" value="1"/>
</dbReference>
<gene>
    <name evidence="11" type="primary">cheA_1</name>
    <name evidence="11" type="ORF">SV7mr_02870</name>
</gene>
<dbReference type="InterPro" id="IPR005467">
    <property type="entry name" value="His_kinase_dom"/>
</dbReference>
<dbReference type="Proteomes" id="UP000315003">
    <property type="component" value="Chromosome"/>
</dbReference>
<evidence type="ECO:0000259" key="10">
    <source>
        <dbReference type="PROSITE" id="PS50894"/>
    </source>
</evidence>
<organism evidence="11 12">
    <name type="scientific">Stieleria bergensis</name>
    <dbReference type="NCBI Taxonomy" id="2528025"/>
    <lineage>
        <taxon>Bacteria</taxon>
        <taxon>Pseudomonadati</taxon>
        <taxon>Planctomycetota</taxon>
        <taxon>Planctomycetia</taxon>
        <taxon>Pirellulales</taxon>
        <taxon>Pirellulaceae</taxon>
        <taxon>Stieleria</taxon>
    </lineage>
</organism>
<dbReference type="SMART" id="SM01231">
    <property type="entry name" value="H-kinase_dim"/>
    <property type="match status" value="1"/>
</dbReference>
<keyword evidence="4 11" id="KW-0808">Transferase</keyword>
<proteinExistence type="predicted"/>
<dbReference type="Gene3D" id="1.20.120.160">
    <property type="entry name" value="HPT domain"/>
    <property type="match status" value="1"/>
</dbReference>
<dbReference type="Pfam" id="PF01584">
    <property type="entry name" value="CheW"/>
    <property type="match status" value="2"/>
</dbReference>
<feature type="region of interest" description="Disordered" evidence="7">
    <location>
        <begin position="134"/>
        <end position="280"/>
    </location>
</feature>
<dbReference type="InterPro" id="IPR036061">
    <property type="entry name" value="CheW-like_dom_sf"/>
</dbReference>
<evidence type="ECO:0000256" key="4">
    <source>
        <dbReference type="ARBA" id="ARBA00022679"/>
    </source>
</evidence>
<dbReference type="InterPro" id="IPR051315">
    <property type="entry name" value="Bact_Chemotaxis_CheA"/>
</dbReference>
<dbReference type="OrthoDB" id="9803176at2"/>
<dbReference type="CDD" id="cd00731">
    <property type="entry name" value="CheA_reg"/>
    <property type="match status" value="1"/>
</dbReference>
<dbReference type="CDD" id="cd16916">
    <property type="entry name" value="HATPase_CheA-like"/>
    <property type="match status" value="1"/>
</dbReference>
<evidence type="ECO:0000259" key="9">
    <source>
        <dbReference type="PROSITE" id="PS50851"/>
    </source>
</evidence>
<protein>
    <recommendedName>
        <fullName evidence="2">histidine kinase</fullName>
        <ecNumber evidence="2">2.7.13.3</ecNumber>
    </recommendedName>
</protein>
<accession>A0A517SNV4</accession>
<dbReference type="AlphaFoldDB" id="A0A517SNV4"/>
<dbReference type="InterPro" id="IPR004358">
    <property type="entry name" value="Sig_transdc_His_kin-like_C"/>
</dbReference>
<dbReference type="SUPFAM" id="SSF55874">
    <property type="entry name" value="ATPase domain of HSP90 chaperone/DNA topoisomerase II/histidine kinase"/>
    <property type="match status" value="1"/>
</dbReference>
<evidence type="ECO:0000256" key="7">
    <source>
        <dbReference type="SAM" id="MobiDB-lite"/>
    </source>
</evidence>
<dbReference type="SMART" id="SM00387">
    <property type="entry name" value="HATPase_c"/>
    <property type="match status" value="1"/>
</dbReference>
<dbReference type="Pfam" id="PF02895">
    <property type="entry name" value="H-kinase_dim"/>
    <property type="match status" value="1"/>
</dbReference>
<dbReference type="InterPro" id="IPR003594">
    <property type="entry name" value="HATPase_dom"/>
</dbReference>
<dbReference type="SUPFAM" id="SSF50341">
    <property type="entry name" value="CheW-like"/>
    <property type="match status" value="2"/>
</dbReference>
<dbReference type="Gene3D" id="2.40.50.180">
    <property type="entry name" value="CheA-289, Domain 4"/>
    <property type="match status" value="1"/>
</dbReference>
<dbReference type="Gene3D" id="2.30.30.40">
    <property type="entry name" value="SH3 Domains"/>
    <property type="match status" value="1"/>
</dbReference>
<feature type="compositionally biased region" description="Basic and acidic residues" evidence="7">
    <location>
        <begin position="269"/>
        <end position="279"/>
    </location>
</feature>
<evidence type="ECO:0000313" key="11">
    <source>
        <dbReference type="EMBL" id="QDT57802.1"/>
    </source>
</evidence>
<dbReference type="Pfam" id="PF01627">
    <property type="entry name" value="Hpt"/>
    <property type="match status" value="1"/>
</dbReference>
<dbReference type="Gene3D" id="1.10.287.560">
    <property type="entry name" value="Histidine kinase CheA-like, homodimeric domain"/>
    <property type="match status" value="1"/>
</dbReference>
<feature type="modified residue" description="Phosphohistidine" evidence="6">
    <location>
        <position position="51"/>
    </location>
</feature>
<dbReference type="GO" id="GO:0005737">
    <property type="term" value="C:cytoplasm"/>
    <property type="evidence" value="ECO:0007669"/>
    <property type="project" value="InterPro"/>
</dbReference>
<sequence length="832" mass="90733">MDGFDDDEMEIVKEFLVESYESLDELDQNLMALEDRPDDRERLGSIFRTVHTIKGTSGFLALNKLERVAHVGENLLVKLRDGRLSLTHDIADGLLGMVDAIRAILANLEQIGNEGDADYEALILKLQELLHGADAGTQPSQPPAEQTPESIATEPVDPPPEPPQLDSEVNDELTTELDAQNPPEPQAIDNETALTNHPDDLLPTTDKPALEDEPVLEPATEGPAQDAPTAPIPTPHVSNAAPVNEQPQPDQTPPKVNKDPQTATPTLNSEDKGTSDHQANKTVADASVRIDVEILDKLMNLVGELVLSRNEIVQFCSRLEDARMNAASQRLNLITTELQEGVMKTRMQPIRNAWSKLPRVVRDLSATLGKQVEVQMFGADTELDKTVLEAIKDPLTHIVRNSVDHGIESPEQRIAAGKPGLGTLSLRAFHEGGQVNIEIADDGGGINAERIREKAVEKGVVAADVSHEMSERELINLILLPGFSTAQKVTNVSGRGVGMDVVKTNIEQIGGTLDIQSVAGKGTTLRIKIPLTLAIVPALMVTVDDDHYAIPQVNLMELVRLSNDRVNDEIEYIHNVPVYRLRGNLLPLVYLDEELEVRERRKQDRRNEDINIVVLRADSELFGLVVDSITDTQEIVVKPLGQNLKAIPAYAGATIMGDGHVALILDVLGLAQKSHVLAQHRDRSVREKPPLAMSRSSEQEELLVVESHEGLRAAIRLSSVARLEEFPVQNVEHAGSKSVVQYRGEILPLIDLTGGPLHCAPMGDEDDSVISTVVFSQGDQNVGVVVGKIVDIVAADISVETKTQGNSRIIKNRVTEMVNLQHVVQASGVVIC</sequence>
<evidence type="ECO:0000256" key="1">
    <source>
        <dbReference type="ARBA" id="ARBA00000085"/>
    </source>
</evidence>
<dbReference type="Pfam" id="PF02518">
    <property type="entry name" value="HATPase_c"/>
    <property type="match status" value="1"/>
</dbReference>
<reference evidence="11 12" key="1">
    <citation type="submission" date="2019-02" db="EMBL/GenBank/DDBJ databases">
        <title>Deep-cultivation of Planctomycetes and their phenomic and genomic characterization uncovers novel biology.</title>
        <authorList>
            <person name="Wiegand S."/>
            <person name="Jogler M."/>
            <person name="Boedeker C."/>
            <person name="Pinto D."/>
            <person name="Vollmers J."/>
            <person name="Rivas-Marin E."/>
            <person name="Kohn T."/>
            <person name="Peeters S.H."/>
            <person name="Heuer A."/>
            <person name="Rast P."/>
            <person name="Oberbeckmann S."/>
            <person name="Bunk B."/>
            <person name="Jeske O."/>
            <person name="Meyerdierks A."/>
            <person name="Storesund J.E."/>
            <person name="Kallscheuer N."/>
            <person name="Luecker S."/>
            <person name="Lage O.M."/>
            <person name="Pohl T."/>
            <person name="Merkel B.J."/>
            <person name="Hornburger P."/>
            <person name="Mueller R.-W."/>
            <person name="Bruemmer F."/>
            <person name="Labrenz M."/>
            <person name="Spormann A.M."/>
            <person name="Op den Camp H."/>
            <person name="Overmann J."/>
            <person name="Amann R."/>
            <person name="Jetten M.S.M."/>
            <person name="Mascher T."/>
            <person name="Medema M.H."/>
            <person name="Devos D.P."/>
            <person name="Kaster A.-K."/>
            <person name="Ovreas L."/>
            <person name="Rohde M."/>
            <person name="Galperin M.Y."/>
            <person name="Jogler C."/>
        </authorList>
    </citation>
    <scope>NUCLEOTIDE SEQUENCE [LARGE SCALE GENOMIC DNA]</scope>
    <source>
        <strain evidence="11 12">SV_7m_r</strain>
    </source>
</reference>
<feature type="compositionally biased region" description="Polar residues" evidence="7">
    <location>
        <begin position="259"/>
        <end position="268"/>
    </location>
</feature>
<dbReference type="PROSITE" id="PS50109">
    <property type="entry name" value="HIS_KIN"/>
    <property type="match status" value="1"/>
</dbReference>
<keyword evidence="3 6" id="KW-0597">Phosphoprotein</keyword>
<dbReference type="RefSeq" id="WP_145268511.1">
    <property type="nucleotide sequence ID" value="NZ_CP036272.1"/>
</dbReference>
<dbReference type="Gene3D" id="3.30.565.10">
    <property type="entry name" value="Histidine kinase-like ATPase, C-terminal domain"/>
    <property type="match status" value="1"/>
</dbReference>
<dbReference type="GO" id="GO:0006935">
    <property type="term" value="P:chemotaxis"/>
    <property type="evidence" value="ECO:0007669"/>
    <property type="project" value="InterPro"/>
</dbReference>
<evidence type="ECO:0000259" key="8">
    <source>
        <dbReference type="PROSITE" id="PS50109"/>
    </source>
</evidence>
<dbReference type="EMBL" id="CP036272">
    <property type="protein sequence ID" value="QDT57802.1"/>
    <property type="molecule type" value="Genomic_DNA"/>
</dbReference>
<dbReference type="InterPro" id="IPR004105">
    <property type="entry name" value="CheA-like_dim"/>
</dbReference>
<feature type="domain" description="Histidine kinase" evidence="8">
    <location>
        <begin position="289"/>
        <end position="533"/>
    </location>
</feature>
<dbReference type="EC" id="2.7.13.3" evidence="2"/>
<dbReference type="InterPro" id="IPR037006">
    <property type="entry name" value="CheA-like_homodim_sf"/>
</dbReference>
<dbReference type="PROSITE" id="PS50851">
    <property type="entry name" value="CHEW"/>
    <property type="match status" value="1"/>
</dbReference>
<dbReference type="InterPro" id="IPR008207">
    <property type="entry name" value="Sig_transdc_His_kin_Hpt_dom"/>
</dbReference>
<comment type="catalytic activity">
    <reaction evidence="1">
        <text>ATP + protein L-histidine = ADP + protein N-phospho-L-histidine.</text>
        <dbReference type="EC" id="2.7.13.3"/>
    </reaction>
</comment>